<keyword evidence="2" id="KW-1133">Transmembrane helix</keyword>
<feature type="transmembrane region" description="Helical" evidence="2">
    <location>
        <begin position="705"/>
        <end position="726"/>
    </location>
</feature>
<keyword evidence="2" id="KW-0812">Transmembrane</keyword>
<feature type="region of interest" description="Disordered" evidence="1">
    <location>
        <begin position="318"/>
        <end position="347"/>
    </location>
</feature>
<proteinExistence type="predicted"/>
<feature type="transmembrane region" description="Helical" evidence="2">
    <location>
        <begin position="563"/>
        <end position="585"/>
    </location>
</feature>
<gene>
    <name evidence="3" type="ORF">Rhe02_90280</name>
</gene>
<feature type="transmembrane region" description="Helical" evidence="2">
    <location>
        <begin position="533"/>
        <end position="551"/>
    </location>
</feature>
<keyword evidence="4" id="KW-1185">Reference proteome</keyword>
<feature type="transmembrane region" description="Helical" evidence="2">
    <location>
        <begin position="470"/>
        <end position="488"/>
    </location>
</feature>
<evidence type="ECO:0000256" key="1">
    <source>
        <dbReference type="SAM" id="MobiDB-lite"/>
    </source>
</evidence>
<protein>
    <submittedName>
        <fullName evidence="3">Uncharacterized protein</fullName>
    </submittedName>
</protein>
<feature type="transmembrane region" description="Helical" evidence="2">
    <location>
        <begin position="127"/>
        <end position="146"/>
    </location>
</feature>
<organism evidence="3 4">
    <name type="scientific">Rhizocola hellebori</name>
    <dbReference type="NCBI Taxonomy" id="1392758"/>
    <lineage>
        <taxon>Bacteria</taxon>
        <taxon>Bacillati</taxon>
        <taxon>Actinomycetota</taxon>
        <taxon>Actinomycetes</taxon>
        <taxon>Micromonosporales</taxon>
        <taxon>Micromonosporaceae</taxon>
        <taxon>Rhizocola</taxon>
    </lineage>
</organism>
<accession>A0A8J3VM89</accession>
<feature type="transmembrane region" description="Helical" evidence="2">
    <location>
        <begin position="597"/>
        <end position="614"/>
    </location>
</feature>
<feature type="transmembrane region" description="Helical" evidence="2">
    <location>
        <begin position="158"/>
        <end position="181"/>
    </location>
</feature>
<dbReference type="AlphaFoldDB" id="A0A8J3VM89"/>
<feature type="transmembrane region" description="Helical" evidence="2">
    <location>
        <begin position="447"/>
        <end position="465"/>
    </location>
</feature>
<feature type="transmembrane region" description="Helical" evidence="2">
    <location>
        <begin position="283"/>
        <end position="303"/>
    </location>
</feature>
<feature type="transmembrane region" description="Helical" evidence="2">
    <location>
        <begin position="500"/>
        <end position="521"/>
    </location>
</feature>
<name>A0A8J3VM89_9ACTN</name>
<feature type="transmembrane region" description="Helical" evidence="2">
    <location>
        <begin position="626"/>
        <end position="650"/>
    </location>
</feature>
<feature type="transmembrane region" description="Helical" evidence="2">
    <location>
        <begin position="83"/>
        <end position="107"/>
    </location>
</feature>
<feature type="transmembrane region" description="Helical" evidence="2">
    <location>
        <begin position="662"/>
        <end position="693"/>
    </location>
</feature>
<reference evidence="3" key="1">
    <citation type="submission" date="2021-01" db="EMBL/GenBank/DDBJ databases">
        <title>Whole genome shotgun sequence of Rhizocola hellebori NBRC 109834.</title>
        <authorList>
            <person name="Komaki H."/>
            <person name="Tamura T."/>
        </authorList>
    </citation>
    <scope>NUCLEOTIDE SEQUENCE</scope>
    <source>
        <strain evidence="3">NBRC 109834</strain>
    </source>
</reference>
<dbReference type="EMBL" id="BONY01000113">
    <property type="protein sequence ID" value="GIH10961.1"/>
    <property type="molecule type" value="Genomic_DNA"/>
</dbReference>
<sequence length="745" mass="78838">MSAMLQRLVAFLVAIAIRRWPERMRETAALEWTAELHTLAVETGVSKPVRAWRQLWFAASLALARPPGGEPVLLGQMRWPGQLALLVSAPLLTMLATLVALVPLQLIPFGYVTLTPTSMALMTTESYLVLAGVATVVGTWLGRRLLRRRDGRPASSAQSAWAALPVIGGLLALDTLARGAGQNWDRAWLAVVGALCLVLALPLLAWGAAALSGRGHHRLALACTAPAAAVLTLATIYVVALAAGRPSASAPGRLLALASQEPMLSFSYSGHGEEPPFDTVLKVLPAFVFATIVVTLAHAIRLVRPLPAAIRAAAPVGLSHASSPGRPGAAKVEPGHDDGAAFGAAQFGPSHADGPGMAAAAQVGPGRGDAQVSAIAGSRWWHRSLLGGAVYSVIAWAVTLTYLTPNIGVQNSWPSRIGDPGQPTLPAEPGGWLEWSSEEGRLWMHELQLSGIICAALCFVAAMAYRSRPVLPALIGSAVLVATNMAVVRWEWTTPRLLPYLAGGGLVLGIAAWWWSSLRLSTRRPWEHRSRRLVITVTVLAAVLVPGSFFPRVYALGKQAPPVLLLVAVGLPAILTMLVVMGVRATSARKWRTPAKLIPLGPALVGIVGVLYYQDGLVAFPSSDNPAFYLFFIFPLALSVPAAVATIAAIRGRMPARRRWWWGLLIVPGLILASYAFSFGSVIATLVIARLILFPMEYGQTYDGIAFVPGSVAIGLLFGFLAAAGLDQTRPAPAPVHTDAQPSPA</sequence>
<feature type="transmembrane region" description="Helical" evidence="2">
    <location>
        <begin position="385"/>
        <end position="404"/>
    </location>
</feature>
<dbReference type="Proteomes" id="UP000612899">
    <property type="component" value="Unassembled WGS sequence"/>
</dbReference>
<evidence type="ECO:0000313" key="3">
    <source>
        <dbReference type="EMBL" id="GIH10961.1"/>
    </source>
</evidence>
<feature type="transmembrane region" description="Helical" evidence="2">
    <location>
        <begin position="219"/>
        <end position="243"/>
    </location>
</feature>
<comment type="caution">
    <text evidence="3">The sequence shown here is derived from an EMBL/GenBank/DDBJ whole genome shotgun (WGS) entry which is preliminary data.</text>
</comment>
<keyword evidence="2" id="KW-0472">Membrane</keyword>
<feature type="transmembrane region" description="Helical" evidence="2">
    <location>
        <begin position="187"/>
        <end position="207"/>
    </location>
</feature>
<evidence type="ECO:0000313" key="4">
    <source>
        <dbReference type="Proteomes" id="UP000612899"/>
    </source>
</evidence>
<evidence type="ECO:0000256" key="2">
    <source>
        <dbReference type="SAM" id="Phobius"/>
    </source>
</evidence>